<dbReference type="OrthoDB" id="9985850at2759"/>
<proteinExistence type="predicted"/>
<dbReference type="GO" id="GO:0005759">
    <property type="term" value="C:mitochondrial matrix"/>
    <property type="evidence" value="ECO:0007669"/>
    <property type="project" value="TreeGrafter"/>
</dbReference>
<organism evidence="5 6">
    <name type="scientific">Chrysochloris asiatica</name>
    <name type="common">Cape golden mole</name>
    <dbReference type="NCBI Taxonomy" id="185453"/>
    <lineage>
        <taxon>Eukaryota</taxon>
        <taxon>Metazoa</taxon>
        <taxon>Chordata</taxon>
        <taxon>Craniata</taxon>
        <taxon>Vertebrata</taxon>
        <taxon>Euteleostomi</taxon>
        <taxon>Mammalia</taxon>
        <taxon>Eutheria</taxon>
        <taxon>Afrotheria</taxon>
        <taxon>Chrysochloridae</taxon>
        <taxon>Chrysochlorinae</taxon>
        <taxon>Chrysochloris</taxon>
    </lineage>
</organism>
<feature type="domain" description="RAP" evidence="4">
    <location>
        <begin position="580"/>
        <end position="638"/>
    </location>
</feature>
<dbReference type="CTD" id="79072"/>
<keyword evidence="5" id="KW-1185">Reference proteome</keyword>
<reference evidence="6" key="1">
    <citation type="submission" date="2025-08" db="UniProtKB">
        <authorList>
            <consortium name="RefSeq"/>
        </authorList>
    </citation>
    <scope>IDENTIFICATION</scope>
    <source>
        <tissue evidence="6">Spleen</tissue>
    </source>
</reference>
<dbReference type="Pfam" id="PF06743">
    <property type="entry name" value="FAST_1"/>
    <property type="match status" value="1"/>
</dbReference>
<evidence type="ECO:0000259" key="4">
    <source>
        <dbReference type="PROSITE" id="PS51286"/>
    </source>
</evidence>
<keyword evidence="6" id="KW-0418">Kinase</keyword>
<dbReference type="GO" id="GO:0035770">
    <property type="term" value="C:ribonucleoprotein granule"/>
    <property type="evidence" value="ECO:0007669"/>
    <property type="project" value="TreeGrafter"/>
</dbReference>
<dbReference type="InterPro" id="IPR013579">
    <property type="entry name" value="FAST_2"/>
</dbReference>
<keyword evidence="6" id="KW-0808">Transferase</keyword>
<accession>A0A9B0U376</accession>
<feature type="region of interest" description="Disordered" evidence="3">
    <location>
        <begin position="54"/>
        <end position="88"/>
    </location>
</feature>
<evidence type="ECO:0000313" key="6">
    <source>
        <dbReference type="RefSeq" id="XP_006875408.1"/>
    </source>
</evidence>
<dbReference type="SMART" id="SM00952">
    <property type="entry name" value="RAP"/>
    <property type="match status" value="1"/>
</dbReference>
<dbReference type="PANTHER" id="PTHR21228">
    <property type="entry name" value="FAST LEU-RICH DOMAIN-CONTAINING"/>
    <property type="match status" value="1"/>
</dbReference>
<dbReference type="GO" id="GO:0044528">
    <property type="term" value="P:regulation of mitochondrial mRNA stability"/>
    <property type="evidence" value="ECO:0007669"/>
    <property type="project" value="InterPro"/>
</dbReference>
<dbReference type="Proteomes" id="UP000504623">
    <property type="component" value="Unplaced"/>
</dbReference>
<evidence type="ECO:0000313" key="5">
    <source>
        <dbReference type="Proteomes" id="UP000504623"/>
    </source>
</evidence>
<dbReference type="Pfam" id="PF08368">
    <property type="entry name" value="FAST_2"/>
    <property type="match status" value="1"/>
</dbReference>
<gene>
    <name evidence="6" type="primary">FASTKD3</name>
</gene>
<evidence type="ECO:0000256" key="3">
    <source>
        <dbReference type="SAM" id="MobiDB-lite"/>
    </source>
</evidence>
<comment type="subcellular location">
    <subcellularLocation>
        <location evidence="1">Mitochondrion</location>
    </subcellularLocation>
</comment>
<dbReference type="GO" id="GO:0016301">
    <property type="term" value="F:kinase activity"/>
    <property type="evidence" value="ECO:0007669"/>
    <property type="project" value="UniProtKB-KW"/>
</dbReference>
<evidence type="ECO:0000256" key="1">
    <source>
        <dbReference type="ARBA" id="ARBA00004173"/>
    </source>
</evidence>
<feature type="compositionally biased region" description="Basic and acidic residues" evidence="3">
    <location>
        <begin position="75"/>
        <end position="88"/>
    </location>
</feature>
<dbReference type="AlphaFoldDB" id="A0A9B0U376"/>
<dbReference type="GO" id="GO:0000963">
    <property type="term" value="P:mitochondrial RNA processing"/>
    <property type="evidence" value="ECO:0007669"/>
    <property type="project" value="TreeGrafter"/>
</dbReference>
<protein>
    <submittedName>
        <fullName evidence="6">FAST kinase domain-containing protein 3</fullName>
    </submittedName>
</protein>
<dbReference type="InterPro" id="IPR050870">
    <property type="entry name" value="FAST_kinase"/>
</dbReference>
<dbReference type="Pfam" id="PF08373">
    <property type="entry name" value="RAP"/>
    <property type="match status" value="1"/>
</dbReference>
<evidence type="ECO:0000256" key="2">
    <source>
        <dbReference type="ARBA" id="ARBA00023128"/>
    </source>
</evidence>
<dbReference type="PANTHER" id="PTHR21228:SF9">
    <property type="entry name" value="FAST KINASE DOMAIN-CONTAINING PROTEIN 3, MITOCHONDRIAL"/>
    <property type="match status" value="1"/>
</dbReference>
<dbReference type="InterPro" id="IPR010622">
    <property type="entry name" value="FAST_Leu-rich"/>
</dbReference>
<dbReference type="InterPro" id="IPR013584">
    <property type="entry name" value="RAP"/>
</dbReference>
<dbReference type="GeneID" id="102810962"/>
<dbReference type="PROSITE" id="PS51286">
    <property type="entry name" value="RAP"/>
    <property type="match status" value="1"/>
</dbReference>
<dbReference type="GO" id="GO:0003723">
    <property type="term" value="F:RNA binding"/>
    <property type="evidence" value="ECO:0007669"/>
    <property type="project" value="TreeGrafter"/>
</dbReference>
<name>A0A9B0U376_CHRAS</name>
<sequence length="649" mass="73081">MALVTLRSNLCRLCDFRTRTSLATLKHWPLRPAHRLVRAHLCWWGSSLQPAPSRASSPLASGQHFHSEWGNVSPRTHDGDRPEENPDEQTWCRRLRDLSSSADVLTLVSSLDPLPDAVAVLALQRIREVEKGDSSGRLRGETLESPIFKALCFQLEQQSPHLTNVGLATVLQTLSMLPADPPSSLLLTLMAECQRRLQEGGLAVHELCVLGESLVLLPGPGHRLLELVTGHLQREELGRFSPEDIVALYRILQACPEMVDQSQGFLSRLNSFTVSLVSRLSPGSMSQVLSALVALDQAQALPLVIKLGRYVGRHIPHFTSQELGAVMDALMYFGHHDRFLTKALEQHVATQCVTLNSEALSKVTAYCSKKRVLSKPILNTVAETFVCQAETLAPHQILELVEPFGQLNYLPPNAPAFFRKLESTLAAHCMKFPPKMLLRLLHSCSLLERHPINFMGKIFSPHFLHQLQGDEPYLDRLSLAQLTQLFLTSILECPFYKGPRLLPKYQVRSFLTPCCSLESPVDFLLYRAVMTALIDLLGARLYFASRVLTPYCYTIDVEIKLDEDGFVLPFTVHEDVHKRVALCIDGPKRFCFNSKNLLGQEATKQRHLRLLGYEVVQIPYHEVEMLKSRLELLEYLQSKLFSQSPGLRW</sequence>
<keyword evidence="2" id="KW-0496">Mitochondrion</keyword>
<dbReference type="RefSeq" id="XP_006875408.1">
    <property type="nucleotide sequence ID" value="XM_006875346.1"/>
</dbReference>